<proteinExistence type="predicted"/>
<dbReference type="EMBL" id="MLBY01000005">
    <property type="protein sequence ID" value="MEE7458264.1"/>
    <property type="molecule type" value="Genomic_DNA"/>
</dbReference>
<keyword evidence="3" id="KW-1185">Reference proteome</keyword>
<evidence type="ECO:0000259" key="1">
    <source>
        <dbReference type="Pfam" id="PF09977"/>
    </source>
</evidence>
<accession>A0ABU7TD96</accession>
<evidence type="ECO:0000313" key="3">
    <source>
        <dbReference type="Proteomes" id="UP001349262"/>
    </source>
</evidence>
<feature type="domain" description="DUF2134" evidence="1">
    <location>
        <begin position="49"/>
        <end position="138"/>
    </location>
</feature>
<evidence type="ECO:0000313" key="2">
    <source>
        <dbReference type="EMBL" id="MEE7458264.1"/>
    </source>
</evidence>
<reference evidence="2 3" key="1">
    <citation type="journal article" date="2012" name="Genet. Mol. Biol.">
        <title>Analysis of 16S rRNA and mxaF genes revealing insights into Methylobacterium niche-specific plant association.</title>
        <authorList>
            <person name="Dourado M.N."/>
            <person name="Andreote F.D."/>
            <person name="Dini-Andreote F."/>
            <person name="Conti R."/>
            <person name="Araujo J.M."/>
            <person name="Araujo W.L."/>
        </authorList>
    </citation>
    <scope>NUCLEOTIDE SEQUENCE [LARGE SCALE GENOMIC DNA]</scope>
    <source>
        <strain evidence="2 3">SR1.6/4</strain>
    </source>
</reference>
<protein>
    <recommendedName>
        <fullName evidence="1">DUF2134 domain-containing protein</fullName>
    </recommendedName>
</protein>
<dbReference type="InterPro" id="IPR018705">
    <property type="entry name" value="DUF2134_membrane"/>
</dbReference>
<organism evidence="2 3">
    <name type="scientific">Methylobacterium radiotolerans</name>
    <dbReference type="NCBI Taxonomy" id="31998"/>
    <lineage>
        <taxon>Bacteria</taxon>
        <taxon>Pseudomonadati</taxon>
        <taxon>Pseudomonadota</taxon>
        <taxon>Alphaproteobacteria</taxon>
        <taxon>Hyphomicrobiales</taxon>
        <taxon>Methylobacteriaceae</taxon>
        <taxon>Methylobacterium</taxon>
    </lineage>
</organism>
<gene>
    <name evidence="2" type="ORF">MRSR164_16265</name>
</gene>
<dbReference type="Pfam" id="PF09977">
    <property type="entry name" value="Tad_C"/>
    <property type="match status" value="1"/>
</dbReference>
<name>A0ABU7TD96_9HYPH</name>
<comment type="caution">
    <text evidence="2">The sequence shown here is derived from an EMBL/GenBank/DDBJ whole genome shotgun (WGS) entry which is preliminary data.</text>
</comment>
<sequence length="544" mass="55321">MGIRSDQRGSVTVITALGFTGLLGAAAIGLDLSVLYNAQRRAQGAADLAALNAASDPATAEAAARRALADNGFRDAARIEIRTGSYLRSAALPEASRFTTAAASPNAVRVNLKAPVRLTFGRFVGLPAAFDVAVTSTAANTRFAAFSLGSGVAALDAGIANAVLGAMLGTRLSLTLLDFNALLSARVDAFRFLDALATDLGLQAASYTDIIAASATPGQILGALAVSAASTSSTTAGSILGRLGQTVPKGAGRIPLRGIIDLGDAENLSPERGSAGPAIRLFDVVSAAAALANGDRQVSVDLAGSVPGLVATRLTLAVGERRQSSGWVAPGSARATLRTGQVRLLIETQIRAPLNLGTIALPLYVEAGSAQATLRAVGCSGPTGGRRVDLDVQPSLVRLTLGDVTATDINARTPPPNAALPADLLRLPLLSLAIRGRAQTNLGSAYAQRVSFTEDDIVRHSDRTVSSAGLLTSATGSLLGTLELDINGGSLLPTLRPLLIATLAAAAPALDVILDTTLRTLGLQLGTATVAAEDARCEQAVLVQ</sequence>
<dbReference type="Proteomes" id="UP001349262">
    <property type="component" value="Unassembled WGS sequence"/>
</dbReference>